<evidence type="ECO:0000256" key="1">
    <source>
        <dbReference type="SAM" id="MobiDB-lite"/>
    </source>
</evidence>
<keyword evidence="2" id="KW-1133">Transmembrane helix</keyword>
<name>A0A8B8CW62_CRAVI</name>
<dbReference type="SUPFAM" id="SSF49265">
    <property type="entry name" value="Fibronectin type III"/>
    <property type="match status" value="1"/>
</dbReference>
<dbReference type="AlphaFoldDB" id="A0A8B8CW62"/>
<evidence type="ECO:0000259" key="3">
    <source>
        <dbReference type="PROSITE" id="PS50853"/>
    </source>
</evidence>
<sequence length="448" mass="50134">MLNVKNVSSGTRWQDFCTFWKDLEPKKIREVALISDPPENSLIISWSPVTCDTKTDKNAYIHSYKVIYCKLDSHSNCKGKESSTRVLASGLPQHIIQNLHPDNKYGKCVQALSLSWEGPKSVMLIGRPTNNDLSSDALVGITAFSLFVFILVLSGVVFIVRNVKRELGFDEQFPIHIPSMGSTDINSNGVATVDGYISLSHQSFNDSSENGKVYHQADGAYSTLDDYKPNKMTSTINTIKVKNDGNIQSMKTETNVTFDESEITEQKKDIPPEQKLPPEYTRATPIIMNLKDKSFELNSLYTDERISKDGGYISNSASVWDRSDSKEFTISSFPSYVKSPRDKYCHRDQQEMESDKSESKTFGQKKQQLATNEISGTGDPIVNVLMSSDYVPCKALECNSNDHLRLNKDLKNDLQNKINNNNLDRNVEGNSNSGGYVSHSSALDFPVK</sequence>
<dbReference type="InterPro" id="IPR013783">
    <property type="entry name" value="Ig-like_fold"/>
</dbReference>
<feature type="region of interest" description="Disordered" evidence="1">
    <location>
        <begin position="420"/>
        <end position="448"/>
    </location>
</feature>
<keyword evidence="2" id="KW-0472">Membrane</keyword>
<dbReference type="GeneID" id="111121640"/>
<dbReference type="Proteomes" id="UP000694844">
    <property type="component" value="Chromosome 2"/>
</dbReference>
<proteinExistence type="predicted"/>
<feature type="domain" description="Fibronectin type-III" evidence="3">
    <location>
        <begin position="24"/>
        <end position="132"/>
    </location>
</feature>
<evidence type="ECO:0000256" key="2">
    <source>
        <dbReference type="SAM" id="Phobius"/>
    </source>
</evidence>
<keyword evidence="2" id="KW-0812">Transmembrane</keyword>
<dbReference type="Gene3D" id="2.60.40.10">
    <property type="entry name" value="Immunoglobulins"/>
    <property type="match status" value="1"/>
</dbReference>
<organism evidence="4 5">
    <name type="scientific">Crassostrea virginica</name>
    <name type="common">Eastern oyster</name>
    <dbReference type="NCBI Taxonomy" id="6565"/>
    <lineage>
        <taxon>Eukaryota</taxon>
        <taxon>Metazoa</taxon>
        <taxon>Spiralia</taxon>
        <taxon>Lophotrochozoa</taxon>
        <taxon>Mollusca</taxon>
        <taxon>Bivalvia</taxon>
        <taxon>Autobranchia</taxon>
        <taxon>Pteriomorphia</taxon>
        <taxon>Ostreida</taxon>
        <taxon>Ostreoidea</taxon>
        <taxon>Ostreidae</taxon>
        <taxon>Crassostrea</taxon>
    </lineage>
</organism>
<accession>A0A8B8CW62</accession>
<gene>
    <name evidence="5" type="primary">LOC111121640</name>
</gene>
<dbReference type="CDD" id="cd00063">
    <property type="entry name" value="FN3"/>
    <property type="match status" value="1"/>
</dbReference>
<dbReference type="OrthoDB" id="6084143at2759"/>
<evidence type="ECO:0000313" key="5">
    <source>
        <dbReference type="RefSeq" id="XP_022318706.1"/>
    </source>
</evidence>
<protein>
    <submittedName>
        <fullName evidence="5">Uncharacterized protein LOC111121640</fullName>
    </submittedName>
</protein>
<dbReference type="RefSeq" id="XP_022318706.1">
    <property type="nucleotide sequence ID" value="XM_022462998.1"/>
</dbReference>
<keyword evidence="4" id="KW-1185">Reference proteome</keyword>
<feature type="transmembrane region" description="Helical" evidence="2">
    <location>
        <begin position="137"/>
        <end position="160"/>
    </location>
</feature>
<reference evidence="5" key="1">
    <citation type="submission" date="2025-08" db="UniProtKB">
        <authorList>
            <consortium name="RefSeq"/>
        </authorList>
    </citation>
    <scope>IDENTIFICATION</scope>
    <source>
        <tissue evidence="5">Whole sample</tissue>
    </source>
</reference>
<dbReference type="PROSITE" id="PS50853">
    <property type="entry name" value="FN3"/>
    <property type="match status" value="1"/>
</dbReference>
<feature type="compositionally biased region" description="Polar residues" evidence="1">
    <location>
        <begin position="360"/>
        <end position="375"/>
    </location>
</feature>
<feature type="compositionally biased region" description="Polar residues" evidence="1">
    <location>
        <begin position="428"/>
        <end position="441"/>
    </location>
</feature>
<dbReference type="KEGG" id="cvn:111121640"/>
<evidence type="ECO:0000313" key="4">
    <source>
        <dbReference type="Proteomes" id="UP000694844"/>
    </source>
</evidence>
<feature type="region of interest" description="Disordered" evidence="1">
    <location>
        <begin position="343"/>
        <end position="376"/>
    </location>
</feature>
<feature type="compositionally biased region" description="Basic and acidic residues" evidence="1">
    <location>
        <begin position="343"/>
        <end position="359"/>
    </location>
</feature>
<dbReference type="InterPro" id="IPR003961">
    <property type="entry name" value="FN3_dom"/>
</dbReference>
<dbReference type="InterPro" id="IPR036116">
    <property type="entry name" value="FN3_sf"/>
</dbReference>